<dbReference type="PROSITE" id="PS51273">
    <property type="entry name" value="GATASE_TYPE_1"/>
    <property type="match status" value="1"/>
</dbReference>
<keyword evidence="2" id="KW-1185">Reference proteome</keyword>
<dbReference type="InterPro" id="IPR044668">
    <property type="entry name" value="PuuD-like"/>
</dbReference>
<dbReference type="SUPFAM" id="SSF52317">
    <property type="entry name" value="Class I glutamine amidotransferase-like"/>
    <property type="match status" value="1"/>
</dbReference>
<comment type="caution">
    <text evidence="1">The sequence shown here is derived from an EMBL/GenBank/DDBJ whole genome shotgun (WGS) entry which is preliminary data.</text>
</comment>
<dbReference type="Pfam" id="PF07722">
    <property type="entry name" value="Peptidase_C26"/>
    <property type="match status" value="1"/>
</dbReference>
<sequence>MRKPIIGIAAEKAIEKPGVFQYPWYFTIESYVRAVTLVGGTPILLLPGSPADELINIVDGLLMQGGMDVTPSEYGEAKLPECGRTDLKEDSFHESLIKAAIKQEKPILGICRGIQIINVTLGGTLYQDLESKWHRHYENYEDPCHIINIKEGTKLHSIFGDTLLVNSLHHQGIKELAKGLIPSAYSEDGLIEAVENDLIMAIQCHPEALKEKDEKYLRLFEYFIEKCKN</sequence>
<dbReference type="PANTHER" id="PTHR43235:SF1">
    <property type="entry name" value="GLUTAMINE AMIDOTRANSFERASE PB2B2.05-RELATED"/>
    <property type="match status" value="1"/>
</dbReference>
<dbReference type="GO" id="GO:0005829">
    <property type="term" value="C:cytosol"/>
    <property type="evidence" value="ECO:0007669"/>
    <property type="project" value="TreeGrafter"/>
</dbReference>
<gene>
    <name evidence="1" type="ORF">FYJ80_05340</name>
</gene>
<keyword evidence="1" id="KW-0378">Hydrolase</keyword>
<evidence type="ECO:0000313" key="2">
    <source>
        <dbReference type="Proteomes" id="UP000460549"/>
    </source>
</evidence>
<dbReference type="PANTHER" id="PTHR43235">
    <property type="entry name" value="GLUTAMINE AMIDOTRANSFERASE PB2B2.05-RELATED"/>
    <property type="match status" value="1"/>
</dbReference>
<dbReference type="AlphaFoldDB" id="A0A7X2TQ79"/>
<dbReference type="InterPro" id="IPR011697">
    <property type="entry name" value="Peptidase_C26"/>
</dbReference>
<name>A0A7X2TQ79_9SPIO</name>
<accession>A0A7X2TQ79</accession>
<dbReference type="GO" id="GO:0016811">
    <property type="term" value="F:hydrolase activity, acting on carbon-nitrogen (but not peptide) bonds, in linear amides"/>
    <property type="evidence" value="ECO:0007669"/>
    <property type="project" value="InterPro"/>
</dbReference>
<evidence type="ECO:0000313" key="1">
    <source>
        <dbReference type="EMBL" id="MSU06201.1"/>
    </source>
</evidence>
<protein>
    <submittedName>
        <fullName evidence="1">Gamma-glutamyl-gamma-aminobutyrate hydrolase family protein</fullName>
    </submittedName>
</protein>
<dbReference type="Proteomes" id="UP000460549">
    <property type="component" value="Unassembled WGS sequence"/>
</dbReference>
<dbReference type="RefSeq" id="WP_154425175.1">
    <property type="nucleotide sequence ID" value="NZ_VUNN01000008.1"/>
</dbReference>
<organism evidence="1 2">
    <name type="scientific">Bullifex porci</name>
    <dbReference type="NCBI Taxonomy" id="2606638"/>
    <lineage>
        <taxon>Bacteria</taxon>
        <taxon>Pseudomonadati</taxon>
        <taxon>Spirochaetota</taxon>
        <taxon>Spirochaetia</taxon>
        <taxon>Spirochaetales</taxon>
        <taxon>Spirochaetaceae</taxon>
        <taxon>Bullifex</taxon>
    </lineage>
</organism>
<proteinExistence type="predicted"/>
<dbReference type="Gene3D" id="3.40.50.880">
    <property type="match status" value="1"/>
</dbReference>
<dbReference type="EMBL" id="VUNN01000008">
    <property type="protein sequence ID" value="MSU06201.1"/>
    <property type="molecule type" value="Genomic_DNA"/>
</dbReference>
<dbReference type="InterPro" id="IPR029062">
    <property type="entry name" value="Class_I_gatase-like"/>
</dbReference>
<reference evidence="1 2" key="1">
    <citation type="submission" date="2019-08" db="EMBL/GenBank/DDBJ databases">
        <title>In-depth cultivation of the pig gut microbiome towards novel bacterial diversity and tailored functional studies.</title>
        <authorList>
            <person name="Wylensek D."/>
            <person name="Hitch T.C.A."/>
            <person name="Clavel T."/>
        </authorList>
    </citation>
    <scope>NUCLEOTIDE SEQUENCE [LARGE SCALE GENOMIC DNA]</scope>
    <source>
        <strain evidence="1 2">NM-380-WT-3C1</strain>
    </source>
</reference>
<dbReference type="CDD" id="cd01745">
    <property type="entry name" value="GATase1_2"/>
    <property type="match status" value="1"/>
</dbReference>